<dbReference type="Pfam" id="PF12802">
    <property type="entry name" value="MarR_2"/>
    <property type="match status" value="1"/>
</dbReference>
<dbReference type="Proteomes" id="UP000437709">
    <property type="component" value="Unassembled WGS sequence"/>
</dbReference>
<comment type="similarity">
    <text evidence="1">Belongs to the ROK (NagC/XylR) family.</text>
</comment>
<dbReference type="GO" id="GO:0003700">
    <property type="term" value="F:DNA-binding transcription factor activity"/>
    <property type="evidence" value="ECO:0007669"/>
    <property type="project" value="InterPro"/>
</dbReference>
<evidence type="ECO:0000259" key="2">
    <source>
        <dbReference type="Pfam" id="PF12802"/>
    </source>
</evidence>
<evidence type="ECO:0000313" key="3">
    <source>
        <dbReference type="EMBL" id="MPV35581.1"/>
    </source>
</evidence>
<dbReference type="PROSITE" id="PS01125">
    <property type="entry name" value="ROK"/>
    <property type="match status" value="1"/>
</dbReference>
<dbReference type="InterPro" id="IPR036390">
    <property type="entry name" value="WH_DNA-bd_sf"/>
</dbReference>
<accession>A0A6N7EE16</accession>
<gene>
    <name evidence="3" type="ORF">GB881_00710</name>
</gene>
<dbReference type="SUPFAM" id="SSF53067">
    <property type="entry name" value="Actin-like ATPase domain"/>
    <property type="match status" value="1"/>
</dbReference>
<dbReference type="InterPro" id="IPR000600">
    <property type="entry name" value="ROK"/>
</dbReference>
<protein>
    <submittedName>
        <fullName evidence="3">ROK family protein</fullName>
    </submittedName>
</protein>
<dbReference type="SUPFAM" id="SSF46785">
    <property type="entry name" value="Winged helix' DNA-binding domain"/>
    <property type="match status" value="1"/>
</dbReference>
<dbReference type="InterPro" id="IPR036388">
    <property type="entry name" value="WH-like_DNA-bd_sf"/>
</dbReference>
<dbReference type="InterPro" id="IPR043129">
    <property type="entry name" value="ATPase_NBD"/>
</dbReference>
<keyword evidence="4" id="KW-1185">Reference proteome</keyword>
<sequence>MGSYNQTVVLDAIRRSGGLSRVELAAATGLSAQAVTNICRRLLAAGFVQEAGTTNVGRGKPRTLLRLDADARLAVGVHVDPAVVSVGLLNLEGALLAEERVATPSALDPPRAIATITDAVDAAIAAGQADRGRILGVGVAAPGPVDLRRGVVANPPNLPQWHHVPLRKDLAATTGLPVLLDKDVTAAAVAETWWGSPGRGGTMAVLYIGTGIGVGLVVDGKVVRGSSGNAGEIGHVVVDPDGPYCACGQRGCVAVTVAPVALVEQGRRAGVLDARTPSDTAGAVVALFDRADAGDVVARGIVEDAAAGMARLALVVTNLLDLDRLVLGGPFWSRLEPYYAGAVAGFRSGAAAHQIHDVEVVGTSFGEHFGAVGAASLVLDQAFSAHPTALVEDLRDDSPRARTRRAVAS</sequence>
<evidence type="ECO:0000256" key="1">
    <source>
        <dbReference type="ARBA" id="ARBA00006479"/>
    </source>
</evidence>
<dbReference type="InterPro" id="IPR049874">
    <property type="entry name" value="ROK_cs"/>
</dbReference>
<dbReference type="PANTHER" id="PTHR18964:SF149">
    <property type="entry name" value="BIFUNCTIONAL UDP-N-ACETYLGLUCOSAMINE 2-EPIMERASE_N-ACETYLMANNOSAMINE KINASE"/>
    <property type="match status" value="1"/>
</dbReference>
<name>A0A6N7EE16_9MICO</name>
<dbReference type="InterPro" id="IPR000835">
    <property type="entry name" value="HTH_MarR-typ"/>
</dbReference>
<dbReference type="Gene3D" id="3.30.420.40">
    <property type="match status" value="2"/>
</dbReference>
<dbReference type="AlphaFoldDB" id="A0A6N7EE16"/>
<dbReference type="PANTHER" id="PTHR18964">
    <property type="entry name" value="ROK (REPRESSOR, ORF, KINASE) FAMILY"/>
    <property type="match status" value="1"/>
</dbReference>
<dbReference type="Pfam" id="PF00480">
    <property type="entry name" value="ROK"/>
    <property type="match status" value="1"/>
</dbReference>
<organism evidence="3 4">
    <name type="scientific">Georgenia subflava</name>
    <dbReference type="NCBI Taxonomy" id="1622177"/>
    <lineage>
        <taxon>Bacteria</taxon>
        <taxon>Bacillati</taxon>
        <taxon>Actinomycetota</taxon>
        <taxon>Actinomycetes</taxon>
        <taxon>Micrococcales</taxon>
        <taxon>Bogoriellaceae</taxon>
        <taxon>Georgenia</taxon>
    </lineage>
</organism>
<dbReference type="Gene3D" id="1.10.10.10">
    <property type="entry name" value="Winged helix-like DNA-binding domain superfamily/Winged helix DNA-binding domain"/>
    <property type="match status" value="1"/>
</dbReference>
<reference evidence="3 4" key="1">
    <citation type="submission" date="2019-10" db="EMBL/GenBank/DDBJ databases">
        <title>Georgenia wutianyii sp. nov. and Georgenia yuyongxinii sp. nov. isolated from plateau pika (Ochotona curzoniae) in the Qinghai-Tibet plateau of China.</title>
        <authorList>
            <person name="Tian Z."/>
        </authorList>
    </citation>
    <scope>NUCLEOTIDE SEQUENCE [LARGE SCALE GENOMIC DNA]</scope>
    <source>
        <strain evidence="3 4">JCM 19765</strain>
    </source>
</reference>
<feature type="domain" description="HTH marR-type" evidence="2">
    <location>
        <begin position="5"/>
        <end position="55"/>
    </location>
</feature>
<comment type="caution">
    <text evidence="3">The sequence shown here is derived from an EMBL/GenBank/DDBJ whole genome shotgun (WGS) entry which is preliminary data.</text>
</comment>
<evidence type="ECO:0000313" key="4">
    <source>
        <dbReference type="Proteomes" id="UP000437709"/>
    </source>
</evidence>
<dbReference type="EMBL" id="WHPC01000001">
    <property type="protein sequence ID" value="MPV35581.1"/>
    <property type="molecule type" value="Genomic_DNA"/>
</dbReference>
<proteinExistence type="inferred from homology"/>